<dbReference type="SUPFAM" id="SSF55874">
    <property type="entry name" value="ATPase domain of HSP90 chaperone/DNA topoisomerase II/histidine kinase"/>
    <property type="match status" value="1"/>
</dbReference>
<dbReference type="Pfam" id="PF07568">
    <property type="entry name" value="HisKA_2"/>
    <property type="match status" value="1"/>
</dbReference>
<dbReference type="PROSITE" id="PS50109">
    <property type="entry name" value="HIS_KIN"/>
    <property type="match status" value="1"/>
</dbReference>
<comment type="caution">
    <text evidence="14">The sequence shown here is derived from an EMBL/GenBank/DDBJ whole genome shotgun (WGS) entry which is preliminary data.</text>
</comment>
<evidence type="ECO:0000256" key="2">
    <source>
        <dbReference type="ARBA" id="ARBA00012438"/>
    </source>
</evidence>
<feature type="transmembrane region" description="Helical" evidence="10">
    <location>
        <begin position="32"/>
        <end position="53"/>
    </location>
</feature>
<accession>A0ABV0KMH7</accession>
<dbReference type="PANTHER" id="PTHR41523">
    <property type="entry name" value="TWO-COMPONENT SYSTEM SENSOR PROTEIN"/>
    <property type="match status" value="1"/>
</dbReference>
<organism evidence="14 15">
    <name type="scientific">Stenomitos frigidus AS-A4</name>
    <dbReference type="NCBI Taxonomy" id="2933935"/>
    <lineage>
        <taxon>Bacteria</taxon>
        <taxon>Bacillati</taxon>
        <taxon>Cyanobacteriota</taxon>
        <taxon>Cyanophyceae</taxon>
        <taxon>Leptolyngbyales</taxon>
        <taxon>Leptolyngbyaceae</taxon>
        <taxon>Stenomitos</taxon>
    </lineage>
</organism>
<evidence type="ECO:0000256" key="6">
    <source>
        <dbReference type="ARBA" id="ARBA00022777"/>
    </source>
</evidence>
<evidence type="ECO:0000256" key="9">
    <source>
        <dbReference type="SAM" id="Coils"/>
    </source>
</evidence>
<feature type="domain" description="PAS" evidence="12">
    <location>
        <begin position="152"/>
        <end position="222"/>
    </location>
</feature>
<dbReference type="EMBL" id="JAMPLM010000017">
    <property type="protein sequence ID" value="MEP1060347.1"/>
    <property type="molecule type" value="Genomic_DNA"/>
</dbReference>
<proteinExistence type="predicted"/>
<evidence type="ECO:0000259" key="13">
    <source>
        <dbReference type="PROSITE" id="PS50113"/>
    </source>
</evidence>
<evidence type="ECO:0000256" key="7">
    <source>
        <dbReference type="ARBA" id="ARBA00022840"/>
    </source>
</evidence>
<keyword evidence="4" id="KW-0808">Transferase</keyword>
<dbReference type="Proteomes" id="UP001476950">
    <property type="component" value="Unassembled WGS sequence"/>
</dbReference>
<dbReference type="InterPro" id="IPR000700">
    <property type="entry name" value="PAS-assoc_C"/>
</dbReference>
<gene>
    <name evidence="14" type="ORF">NDI38_18065</name>
</gene>
<feature type="domain" description="PAC" evidence="13">
    <location>
        <begin position="221"/>
        <end position="276"/>
    </location>
</feature>
<dbReference type="InterPro" id="IPR000014">
    <property type="entry name" value="PAS"/>
</dbReference>
<reference evidence="14 15" key="1">
    <citation type="submission" date="2022-04" db="EMBL/GenBank/DDBJ databases">
        <title>Positive selection, recombination, and allopatry shape intraspecific diversity of widespread and dominant cyanobacteria.</title>
        <authorList>
            <person name="Wei J."/>
            <person name="Shu W."/>
            <person name="Hu C."/>
        </authorList>
    </citation>
    <scope>NUCLEOTIDE SEQUENCE [LARGE SCALE GENOMIC DNA]</scope>
    <source>
        <strain evidence="14 15">AS-A4</strain>
    </source>
</reference>
<keyword evidence="15" id="KW-1185">Reference proteome</keyword>
<feature type="coiled-coil region" evidence="9">
    <location>
        <begin position="128"/>
        <end position="155"/>
    </location>
</feature>
<dbReference type="InterPro" id="IPR058544">
    <property type="entry name" value="ETR1_N"/>
</dbReference>
<keyword evidence="5" id="KW-0547">Nucleotide-binding</keyword>
<dbReference type="SMART" id="SM00091">
    <property type="entry name" value="PAS"/>
    <property type="match status" value="2"/>
</dbReference>
<evidence type="ECO:0000256" key="4">
    <source>
        <dbReference type="ARBA" id="ARBA00022679"/>
    </source>
</evidence>
<dbReference type="CDD" id="cd00130">
    <property type="entry name" value="PAS"/>
    <property type="match status" value="2"/>
</dbReference>
<dbReference type="InterPro" id="IPR005467">
    <property type="entry name" value="His_kinase_dom"/>
</dbReference>
<dbReference type="InterPro" id="IPR035965">
    <property type="entry name" value="PAS-like_dom_sf"/>
</dbReference>
<keyword evidence="10" id="KW-0812">Transmembrane</keyword>
<evidence type="ECO:0000256" key="10">
    <source>
        <dbReference type="SAM" id="Phobius"/>
    </source>
</evidence>
<feature type="transmembrane region" description="Helical" evidence="10">
    <location>
        <begin position="65"/>
        <end position="87"/>
    </location>
</feature>
<protein>
    <recommendedName>
        <fullName evidence="2">histidine kinase</fullName>
        <ecNumber evidence="2">2.7.13.3</ecNumber>
    </recommendedName>
</protein>
<dbReference type="InterPro" id="IPR013655">
    <property type="entry name" value="PAS_fold_3"/>
</dbReference>
<dbReference type="Pfam" id="PF02518">
    <property type="entry name" value="HATPase_c"/>
    <property type="match status" value="1"/>
</dbReference>
<dbReference type="InterPro" id="IPR001610">
    <property type="entry name" value="PAC"/>
</dbReference>
<comment type="catalytic activity">
    <reaction evidence="1">
        <text>ATP + protein L-histidine = ADP + protein N-phospho-L-histidine.</text>
        <dbReference type="EC" id="2.7.13.3"/>
    </reaction>
</comment>
<dbReference type="InterPro" id="IPR011495">
    <property type="entry name" value="Sig_transdc_His_kin_sub2_dim/P"/>
</dbReference>
<dbReference type="Pfam" id="PF25487">
    <property type="entry name" value="ETR1_N"/>
    <property type="match status" value="1"/>
</dbReference>
<dbReference type="NCBIfam" id="TIGR00229">
    <property type="entry name" value="sensory_box"/>
    <property type="match status" value="2"/>
</dbReference>
<dbReference type="SMART" id="SM00387">
    <property type="entry name" value="HATPase_c"/>
    <property type="match status" value="1"/>
</dbReference>
<keyword evidence="7" id="KW-0067">ATP-binding</keyword>
<keyword evidence="6" id="KW-0418">Kinase</keyword>
<keyword evidence="3" id="KW-0597">Phosphoprotein</keyword>
<evidence type="ECO:0000256" key="1">
    <source>
        <dbReference type="ARBA" id="ARBA00000085"/>
    </source>
</evidence>
<evidence type="ECO:0000256" key="5">
    <source>
        <dbReference type="ARBA" id="ARBA00022741"/>
    </source>
</evidence>
<evidence type="ECO:0000313" key="14">
    <source>
        <dbReference type="EMBL" id="MEP1060347.1"/>
    </source>
</evidence>
<dbReference type="PANTHER" id="PTHR41523:SF8">
    <property type="entry name" value="ETHYLENE RESPONSE SENSOR PROTEIN"/>
    <property type="match status" value="1"/>
</dbReference>
<dbReference type="SUPFAM" id="SSF55785">
    <property type="entry name" value="PYP-like sensor domain (PAS domain)"/>
    <property type="match status" value="2"/>
</dbReference>
<dbReference type="PROSITE" id="PS50112">
    <property type="entry name" value="PAS"/>
    <property type="match status" value="2"/>
</dbReference>
<keyword evidence="10" id="KW-1133">Transmembrane helix</keyword>
<name>A0ABV0KMH7_9CYAN</name>
<dbReference type="Pfam" id="PF08447">
    <property type="entry name" value="PAS_3"/>
    <property type="match status" value="1"/>
</dbReference>
<dbReference type="InterPro" id="IPR003594">
    <property type="entry name" value="HATPase_dom"/>
</dbReference>
<dbReference type="InterPro" id="IPR036890">
    <property type="entry name" value="HATPase_C_sf"/>
</dbReference>
<keyword evidence="10" id="KW-0472">Membrane</keyword>
<dbReference type="Pfam" id="PF08448">
    <property type="entry name" value="PAS_4"/>
    <property type="match status" value="1"/>
</dbReference>
<sequence>MLDALKTFFSSGSFIPHGHCYLWQPSLVSLHVIADAVIAIAYYSIPVTLLYLVRKRRDLPFDWVFLLFSAFIIACGTTHILEIWTLWYPMYWLSGTVKVATAVISLITALELIPLLPKVLSLPSPAQLEATNRELEREIVERKQVELALRESEARYRAIVEDQTELIVRFQPDGTLTFVNGAYCRYFGVTKEAVIGSCYKPLTFEEDHEHIDRLVRSMNQENPTVSIENRVVANGHIRWTQWNNRMLFDEEGRFIEFQAVGRDITDLKDIENALQESQRFAQKIADTSPAAIYVFDLIKQDKIYVNREIGEHLGYTLDDIQALQPAFLQTVMHPDDFLPWQANFKRWDTANDGEILSTEFRMQHRNGEWRYFQCQETLFARTPDRLPQQILGVAVDITAAKQLEVLRQAEEQLQASLTEKDVLLKEIHHRVKNNLQIVYSLLRLQQRRIKDQRAANILLESQNRIKSIALIHEKLYRSETLASINLRQYIPTLAASLFSAYNIHTNIITLKTTIDDVALDIDTVIPCGLIINELVSNALKYAFPNDRPGEIAIALHASGDRAVNLVVRDDGVGMPAEFELAHTDSLGLKLVRDLVQQLEGRLLLNRHAGTEFRITFAGSEA</sequence>
<dbReference type="PROSITE" id="PS50113">
    <property type="entry name" value="PAC"/>
    <property type="match status" value="1"/>
</dbReference>
<evidence type="ECO:0000313" key="15">
    <source>
        <dbReference type="Proteomes" id="UP001476950"/>
    </source>
</evidence>
<evidence type="ECO:0000256" key="3">
    <source>
        <dbReference type="ARBA" id="ARBA00022553"/>
    </source>
</evidence>
<dbReference type="InterPro" id="IPR013656">
    <property type="entry name" value="PAS_4"/>
</dbReference>
<evidence type="ECO:0000259" key="12">
    <source>
        <dbReference type="PROSITE" id="PS50112"/>
    </source>
</evidence>
<evidence type="ECO:0000259" key="11">
    <source>
        <dbReference type="PROSITE" id="PS50109"/>
    </source>
</evidence>
<dbReference type="Gene3D" id="3.30.450.20">
    <property type="entry name" value="PAS domain"/>
    <property type="match status" value="2"/>
</dbReference>
<feature type="coiled-coil region" evidence="9">
    <location>
        <begin position="399"/>
        <end position="426"/>
    </location>
</feature>
<dbReference type="EC" id="2.7.13.3" evidence="2"/>
<keyword evidence="8" id="KW-0843">Virulence</keyword>
<evidence type="ECO:0000256" key="8">
    <source>
        <dbReference type="ARBA" id="ARBA00023026"/>
    </source>
</evidence>
<dbReference type="SMART" id="SM00086">
    <property type="entry name" value="PAC"/>
    <property type="match status" value="3"/>
</dbReference>
<feature type="domain" description="Histidine kinase" evidence="11">
    <location>
        <begin position="426"/>
        <end position="620"/>
    </location>
</feature>
<dbReference type="RefSeq" id="WP_190446230.1">
    <property type="nucleotide sequence ID" value="NZ_JAMPLM010000017.1"/>
</dbReference>
<dbReference type="Gene3D" id="3.30.565.10">
    <property type="entry name" value="Histidine kinase-like ATPase, C-terminal domain"/>
    <property type="match status" value="1"/>
</dbReference>
<keyword evidence="9" id="KW-0175">Coiled coil</keyword>
<feature type="domain" description="PAS" evidence="12">
    <location>
        <begin position="277"/>
        <end position="336"/>
    </location>
</feature>